<keyword evidence="2" id="KW-1185">Reference proteome</keyword>
<dbReference type="Proteomes" id="UP001430804">
    <property type="component" value="Unassembled WGS sequence"/>
</dbReference>
<dbReference type="InterPro" id="IPR047111">
    <property type="entry name" value="YbaP-like"/>
</dbReference>
<gene>
    <name evidence="1" type="ORF">KY465_05675</name>
</gene>
<comment type="caution">
    <text evidence="1">The sequence shown here is derived from an EMBL/GenBank/DDBJ whole genome shotgun (WGS) entry which is preliminary data.</text>
</comment>
<accession>A0ABS6WLD3</accession>
<dbReference type="EMBL" id="JAHWQX010000001">
    <property type="protein sequence ID" value="MBW3096763.1"/>
    <property type="molecule type" value="Genomic_DNA"/>
</dbReference>
<sequence length="347" mass="37863">MRLPQLFLALAALVPLVLLAALFAAMIIAPARAENAVRCEGTSLLTRWQVEDRARFAAAQRQAAAVINGQNRFWKIEKEGLEPSWLFGTMHLTDPRVTAIPAIIQQPLDKARTVVIETDEILDAAKAQIALFAKPELTMFTDGSTLERYLEPDELALLKGALQRRGVQYALVAQMKPWIIASMVGLPDCERINQRAGVDFLDKKIALEARAAGKVVRGLETLDEQLSAMASLPIDFHVDGLVSTLRLNDQMPDIIATMTDLYLSGDIAMILPAVMLASPEDGAQSAASYGQFEERMITLRNKVMAERAAPMLAEGHVFVAVGALHLPGDDGLVALLRDAGYRLTPVD</sequence>
<dbReference type="InterPro" id="IPR002816">
    <property type="entry name" value="TraB/PrgY/GumN_fam"/>
</dbReference>
<proteinExistence type="predicted"/>
<reference evidence="1" key="1">
    <citation type="submission" date="2021-07" db="EMBL/GenBank/DDBJ databases">
        <title>Pseudohoeflea marina sp. nov. a polyhydroxyalcanoate-producing bacterium.</title>
        <authorList>
            <person name="Zheng W."/>
            <person name="Yu S."/>
            <person name="Huang Y."/>
        </authorList>
    </citation>
    <scope>NUCLEOTIDE SEQUENCE</scope>
    <source>
        <strain evidence="1">DP4N28-3</strain>
    </source>
</reference>
<organism evidence="1 2">
    <name type="scientific">Pseudohoeflea coraliihabitans</name>
    <dbReference type="NCBI Taxonomy" id="2860393"/>
    <lineage>
        <taxon>Bacteria</taxon>
        <taxon>Pseudomonadati</taxon>
        <taxon>Pseudomonadota</taxon>
        <taxon>Alphaproteobacteria</taxon>
        <taxon>Hyphomicrobiales</taxon>
        <taxon>Rhizobiaceae</taxon>
        <taxon>Pseudohoeflea</taxon>
    </lineage>
</organism>
<evidence type="ECO:0000313" key="1">
    <source>
        <dbReference type="EMBL" id="MBW3096763.1"/>
    </source>
</evidence>
<dbReference type="CDD" id="cd14789">
    <property type="entry name" value="Tiki"/>
    <property type="match status" value="1"/>
</dbReference>
<name>A0ABS6WLD3_9HYPH</name>
<evidence type="ECO:0000313" key="2">
    <source>
        <dbReference type="Proteomes" id="UP001430804"/>
    </source>
</evidence>
<dbReference type="PANTHER" id="PTHR40590:SF1">
    <property type="entry name" value="CYTOPLASMIC PROTEIN"/>
    <property type="match status" value="1"/>
</dbReference>
<protein>
    <submittedName>
        <fullName evidence="1">TraB/GumN family protein</fullName>
    </submittedName>
</protein>
<dbReference type="PANTHER" id="PTHR40590">
    <property type="entry name" value="CYTOPLASMIC PROTEIN-RELATED"/>
    <property type="match status" value="1"/>
</dbReference>
<dbReference type="Pfam" id="PF01963">
    <property type="entry name" value="TraB_PrgY_gumN"/>
    <property type="match status" value="1"/>
</dbReference>